<evidence type="ECO:0000313" key="3">
    <source>
        <dbReference type="Proteomes" id="UP000078546"/>
    </source>
</evidence>
<evidence type="ECO:0000313" key="1">
    <source>
        <dbReference type="EMBL" id="SBS83295.1"/>
    </source>
</evidence>
<evidence type="ECO:0000313" key="4">
    <source>
        <dbReference type="Proteomes" id="UP000078560"/>
    </source>
</evidence>
<dbReference type="VEuPathDB" id="PlasmoDB:PocGH01_11039600"/>
<sequence>MDPSYRKLRTVELQKRKVTQSKSVSHLSERKLTNVYAPKDFDEESTIVVCNFPQKTTINECRNFMQWIGPVIKVEKIPSFMQESNYLVVFCNPYFAKLALETPLVYENKTKLFTRAVEKRDTLWKNINDMITTNISFFS</sequence>
<dbReference type="AlphaFoldDB" id="A0A1A8WNS5"/>
<dbReference type="SUPFAM" id="SSF54928">
    <property type="entry name" value="RNA-binding domain, RBD"/>
    <property type="match status" value="1"/>
</dbReference>
<dbReference type="InterPro" id="IPR035979">
    <property type="entry name" value="RBD_domain_sf"/>
</dbReference>
<dbReference type="Proteomes" id="UP000078546">
    <property type="component" value="Unassembled WGS sequence"/>
</dbReference>
<organism evidence="2 3">
    <name type="scientific">Plasmodium ovale curtisi</name>
    <dbReference type="NCBI Taxonomy" id="864141"/>
    <lineage>
        <taxon>Eukaryota</taxon>
        <taxon>Sar</taxon>
        <taxon>Alveolata</taxon>
        <taxon>Apicomplexa</taxon>
        <taxon>Aconoidasida</taxon>
        <taxon>Haemosporida</taxon>
        <taxon>Plasmodiidae</taxon>
        <taxon>Plasmodium</taxon>
        <taxon>Plasmodium (Plasmodium)</taxon>
    </lineage>
</organism>
<reference evidence="2" key="2">
    <citation type="submission" date="2016-05" db="EMBL/GenBank/DDBJ databases">
        <authorList>
            <person name="Lavstsen T."/>
            <person name="Jespersen J.S."/>
        </authorList>
    </citation>
    <scope>NUCLEOTIDE SEQUENCE [LARGE SCALE GENOMIC DNA]</scope>
</reference>
<dbReference type="Proteomes" id="UP000078560">
    <property type="component" value="Unassembled WGS sequence"/>
</dbReference>
<dbReference type="GO" id="GO:0003676">
    <property type="term" value="F:nucleic acid binding"/>
    <property type="evidence" value="ECO:0007669"/>
    <property type="project" value="InterPro"/>
</dbReference>
<reference evidence="3 4" key="1">
    <citation type="submission" date="2016-05" db="EMBL/GenBank/DDBJ databases">
        <authorList>
            <person name="Naeem Raeece"/>
        </authorList>
    </citation>
    <scope>NUCLEOTIDE SEQUENCE [LARGE SCALE GENOMIC DNA]</scope>
</reference>
<proteinExistence type="predicted"/>
<accession>A0A1A8WNS5</accession>
<name>A0A1A8WNS5_PLAOA</name>
<dbReference type="EMBL" id="FLQU01000264">
    <property type="protein sequence ID" value="SBS83295.1"/>
    <property type="molecule type" value="Genomic_DNA"/>
</dbReference>
<protein>
    <recommendedName>
        <fullName evidence="5">RNA-binding protein</fullName>
    </recommendedName>
</protein>
<evidence type="ECO:0008006" key="5">
    <source>
        <dbReference type="Google" id="ProtNLM"/>
    </source>
</evidence>
<dbReference type="EMBL" id="FLQV01000527">
    <property type="protein sequence ID" value="SBS94538.1"/>
    <property type="molecule type" value="Genomic_DNA"/>
</dbReference>
<gene>
    <name evidence="2" type="ORF">POVCU1_028540</name>
    <name evidence="1" type="ORF">POVCU2_0020060</name>
</gene>
<evidence type="ECO:0000313" key="2">
    <source>
        <dbReference type="EMBL" id="SBS94538.1"/>
    </source>
</evidence>